<dbReference type="STRING" id="336566.ABB30_04200"/>
<comment type="caution">
    <text evidence="2">The sequence shown here is derived from an EMBL/GenBank/DDBJ whole genome shotgun (WGS) entry which is preliminary data.</text>
</comment>
<evidence type="ECO:0000313" key="2">
    <source>
        <dbReference type="EMBL" id="KRG78267.1"/>
    </source>
</evidence>
<sequence>MTQGLGLWRGALWQGLLLALLPLIFEGLLQLLPAVGIVLSKLLTPLAGALALWWLHRRCQRAGGLPVYGLPGWPVAVAVMLMGLFVFAWQTAVLALLAGPGCALSLLQGDMAALAGLRWPLALMLASGMLPAALLGLMSMQMVLGGQSLQVAWRWNWSVVKRCWQPLLVWHVVLALLLFSLLWWPWGLLLLAPLGLHGGYAMWCDIVSGQAEDRHAAGSGL</sequence>
<evidence type="ECO:0000256" key="1">
    <source>
        <dbReference type="SAM" id="Phobius"/>
    </source>
</evidence>
<feature type="transmembrane region" description="Helical" evidence="1">
    <location>
        <begin position="75"/>
        <end position="99"/>
    </location>
</feature>
<protein>
    <recommendedName>
        <fullName evidence="4">Transmembrane protein</fullName>
    </recommendedName>
</protein>
<dbReference type="EMBL" id="LDJM01000011">
    <property type="protein sequence ID" value="KRG78267.1"/>
    <property type="molecule type" value="Genomic_DNA"/>
</dbReference>
<name>A0A0R0D8X7_9GAMM</name>
<dbReference type="Proteomes" id="UP000050956">
    <property type="component" value="Unassembled WGS sequence"/>
</dbReference>
<feature type="transmembrane region" description="Helical" evidence="1">
    <location>
        <begin position="31"/>
        <end position="55"/>
    </location>
</feature>
<dbReference type="PATRIC" id="fig|336566.3.peg.178"/>
<proteinExistence type="predicted"/>
<keyword evidence="3" id="KW-1185">Reference proteome</keyword>
<reference evidence="2 3" key="1">
    <citation type="submission" date="2015-05" db="EMBL/GenBank/DDBJ databases">
        <title>Genome sequencing and analysis of members of genus Stenotrophomonas.</title>
        <authorList>
            <person name="Patil P.P."/>
            <person name="Midha S."/>
            <person name="Patil P.B."/>
        </authorList>
    </citation>
    <scope>NUCLEOTIDE SEQUENCE [LARGE SCALE GENOMIC DNA]</scope>
    <source>
        <strain evidence="2 3">DSM 24757</strain>
    </source>
</reference>
<evidence type="ECO:0008006" key="4">
    <source>
        <dbReference type="Google" id="ProtNLM"/>
    </source>
</evidence>
<feature type="transmembrane region" description="Helical" evidence="1">
    <location>
        <begin position="7"/>
        <end position="25"/>
    </location>
</feature>
<gene>
    <name evidence="2" type="ORF">ABB30_04200</name>
</gene>
<keyword evidence="1" id="KW-1133">Transmembrane helix</keyword>
<keyword evidence="1" id="KW-0812">Transmembrane</keyword>
<accession>A0A0R0D8X7</accession>
<keyword evidence="1" id="KW-0472">Membrane</keyword>
<feature type="transmembrane region" description="Helical" evidence="1">
    <location>
        <begin position="167"/>
        <end position="186"/>
    </location>
</feature>
<evidence type="ECO:0000313" key="3">
    <source>
        <dbReference type="Proteomes" id="UP000050956"/>
    </source>
</evidence>
<dbReference type="RefSeq" id="WP_057637063.1">
    <property type="nucleotide sequence ID" value="NZ_LDJM01000011.1"/>
</dbReference>
<dbReference type="AlphaFoldDB" id="A0A0R0D8X7"/>
<organism evidence="2 3">
    <name type="scientific">Stenotrophomonas ginsengisoli</name>
    <dbReference type="NCBI Taxonomy" id="336566"/>
    <lineage>
        <taxon>Bacteria</taxon>
        <taxon>Pseudomonadati</taxon>
        <taxon>Pseudomonadota</taxon>
        <taxon>Gammaproteobacteria</taxon>
        <taxon>Lysobacterales</taxon>
        <taxon>Lysobacteraceae</taxon>
        <taxon>Stenotrophomonas</taxon>
    </lineage>
</organism>
<feature type="transmembrane region" description="Helical" evidence="1">
    <location>
        <begin position="119"/>
        <end position="146"/>
    </location>
</feature>